<dbReference type="AlphaFoldDB" id="A0A1G7GP30"/>
<gene>
    <name evidence="2" type="ORF">SAMN05421720_11536</name>
</gene>
<sequence length="131" mass="14065">MMQGRFKTKGPKTVVGILSVVFCLGFAVGAGMFAPTAVPPEIKADTAPEEPARPAERTAPRSPYASIDHVRALIDIQATDDIARLRTAVIRSIWKRDQLPARVADEVVLDVDEPSVEGLASVAAVDTIPCW</sequence>
<evidence type="ECO:0000313" key="3">
    <source>
        <dbReference type="Proteomes" id="UP000199412"/>
    </source>
</evidence>
<protein>
    <submittedName>
        <fullName evidence="2">Uncharacterized protein</fullName>
    </submittedName>
</protein>
<dbReference type="EMBL" id="FNAP01000015">
    <property type="protein sequence ID" value="SDE89890.1"/>
    <property type="molecule type" value="Genomic_DNA"/>
</dbReference>
<dbReference type="STRING" id="69960.SAMN05421720_11536"/>
<feature type="compositionally biased region" description="Basic and acidic residues" evidence="1">
    <location>
        <begin position="42"/>
        <end position="59"/>
    </location>
</feature>
<feature type="region of interest" description="Disordered" evidence="1">
    <location>
        <begin position="42"/>
        <end position="61"/>
    </location>
</feature>
<dbReference type="Proteomes" id="UP000199412">
    <property type="component" value="Unassembled WGS sequence"/>
</dbReference>
<organism evidence="2 3">
    <name type="scientific">Rhodospira trueperi</name>
    <dbReference type="NCBI Taxonomy" id="69960"/>
    <lineage>
        <taxon>Bacteria</taxon>
        <taxon>Pseudomonadati</taxon>
        <taxon>Pseudomonadota</taxon>
        <taxon>Alphaproteobacteria</taxon>
        <taxon>Rhodospirillales</taxon>
        <taxon>Rhodospirillaceae</taxon>
        <taxon>Rhodospira</taxon>
    </lineage>
</organism>
<proteinExistence type="predicted"/>
<reference evidence="2 3" key="1">
    <citation type="submission" date="2016-10" db="EMBL/GenBank/DDBJ databases">
        <authorList>
            <person name="de Groot N.N."/>
        </authorList>
    </citation>
    <scope>NUCLEOTIDE SEQUENCE [LARGE SCALE GENOMIC DNA]</scope>
    <source>
        <strain evidence="2 3">ATCC 700224</strain>
    </source>
</reference>
<name>A0A1G7GP30_9PROT</name>
<keyword evidence="3" id="KW-1185">Reference proteome</keyword>
<evidence type="ECO:0000313" key="2">
    <source>
        <dbReference type="EMBL" id="SDE89890.1"/>
    </source>
</evidence>
<evidence type="ECO:0000256" key="1">
    <source>
        <dbReference type="SAM" id="MobiDB-lite"/>
    </source>
</evidence>
<accession>A0A1G7GP30</accession>